<evidence type="ECO:0000313" key="2">
    <source>
        <dbReference type="EMBL" id="SVD41968.1"/>
    </source>
</evidence>
<dbReference type="InterPro" id="IPR004360">
    <property type="entry name" value="Glyas_Fos-R_dOase_dom"/>
</dbReference>
<name>A0A382V7S3_9ZZZZ</name>
<evidence type="ECO:0000259" key="1">
    <source>
        <dbReference type="PROSITE" id="PS51819"/>
    </source>
</evidence>
<dbReference type="PANTHER" id="PTHR21366:SF31">
    <property type="entry name" value="METALLOTHIOL TRANSFERASE FOSB"/>
    <property type="match status" value="1"/>
</dbReference>
<accession>A0A382V7S3</accession>
<dbReference type="InterPro" id="IPR050383">
    <property type="entry name" value="GlyoxalaseI/FosfomycinResist"/>
</dbReference>
<protein>
    <recommendedName>
        <fullName evidence="1">VOC domain-containing protein</fullName>
    </recommendedName>
</protein>
<dbReference type="PROSITE" id="PS51819">
    <property type="entry name" value="VOC"/>
    <property type="match status" value="1"/>
</dbReference>
<dbReference type="CDD" id="cd06587">
    <property type="entry name" value="VOC"/>
    <property type="match status" value="1"/>
</dbReference>
<reference evidence="2" key="1">
    <citation type="submission" date="2018-05" db="EMBL/GenBank/DDBJ databases">
        <authorList>
            <person name="Lanie J.A."/>
            <person name="Ng W.-L."/>
            <person name="Kazmierczak K.M."/>
            <person name="Andrzejewski T.M."/>
            <person name="Davidsen T.M."/>
            <person name="Wayne K.J."/>
            <person name="Tettelin H."/>
            <person name="Glass J.I."/>
            <person name="Rusch D."/>
            <person name="Podicherti R."/>
            <person name="Tsui H.-C.T."/>
            <person name="Winkler M.E."/>
        </authorList>
    </citation>
    <scope>NUCLEOTIDE SEQUENCE</scope>
</reference>
<dbReference type="SUPFAM" id="SSF54593">
    <property type="entry name" value="Glyoxalase/Bleomycin resistance protein/Dihydroxybiphenyl dioxygenase"/>
    <property type="match status" value="1"/>
</dbReference>
<proteinExistence type="predicted"/>
<dbReference type="Pfam" id="PF00903">
    <property type="entry name" value="Glyoxalase"/>
    <property type="match status" value="1"/>
</dbReference>
<gene>
    <name evidence="2" type="ORF">METZ01_LOCUS394822</name>
</gene>
<dbReference type="Gene3D" id="3.10.180.10">
    <property type="entry name" value="2,3-Dihydroxybiphenyl 1,2-Dioxygenase, domain 1"/>
    <property type="match status" value="1"/>
</dbReference>
<dbReference type="InterPro" id="IPR029068">
    <property type="entry name" value="Glyas_Bleomycin-R_OHBP_Dase"/>
</dbReference>
<sequence length="200" mass="23651">MEKLERPNNIHHQAFLCRDAEQTRWFYEDVMGFKLVAALDFESSPGSGEPLEYMHLFFEMGNGDHVAFFDIPDEVDEEKFNYKKGFDQHIAFEVDSLEELDAWKEYLTKEIGWVSDPIDHDFVHSIYFYDPNGLALEITCRDKEYDQIMEKDTKEAHKILKQWTERTRPKKESRVGSEKLNERTVDTKELFKRLKISGAI</sequence>
<dbReference type="EMBL" id="UINC01149468">
    <property type="protein sequence ID" value="SVD41968.1"/>
    <property type="molecule type" value="Genomic_DNA"/>
</dbReference>
<organism evidence="2">
    <name type="scientific">marine metagenome</name>
    <dbReference type="NCBI Taxonomy" id="408172"/>
    <lineage>
        <taxon>unclassified sequences</taxon>
        <taxon>metagenomes</taxon>
        <taxon>ecological metagenomes</taxon>
    </lineage>
</organism>
<dbReference type="AlphaFoldDB" id="A0A382V7S3"/>
<feature type="domain" description="VOC" evidence="1">
    <location>
        <begin position="9"/>
        <end position="141"/>
    </location>
</feature>
<dbReference type="PANTHER" id="PTHR21366">
    <property type="entry name" value="GLYOXALASE FAMILY PROTEIN"/>
    <property type="match status" value="1"/>
</dbReference>
<dbReference type="InterPro" id="IPR037523">
    <property type="entry name" value="VOC_core"/>
</dbReference>